<name>A0A367QVB1_9NOSO</name>
<evidence type="ECO:0000313" key="2">
    <source>
        <dbReference type="EMBL" id="RCJ27661.1"/>
    </source>
</evidence>
<organism evidence="2 3">
    <name type="scientific">Nostoc minutum NIES-26</name>
    <dbReference type="NCBI Taxonomy" id="1844469"/>
    <lineage>
        <taxon>Bacteria</taxon>
        <taxon>Bacillati</taxon>
        <taxon>Cyanobacteriota</taxon>
        <taxon>Cyanophyceae</taxon>
        <taxon>Nostocales</taxon>
        <taxon>Nostocaceae</taxon>
        <taxon>Nostoc</taxon>
    </lineage>
</organism>
<sequence length="426" mass="47770">MAFLHKFTKKLLSNNSQNISGINPSVIKPAKPKTLAELEQEIVSMQVSNTSHQKRHSKAKGGMGSKLIWIAILIGIPASVVWLANLPYPMIRRPVVQNAPFLLLPSYMSMEQHYRQALASIEQAEYLIEKPTSAADLALGEQQLQQTKTHLDKLPIGLVNDWPEYKYWWYDWRFSVYGLNVARSKVGQLEAKVFQEKNAQTLLTDNSQALLNAKQQYQQATTVTDKKSAIAAWRSALDKLEEIPGQTLAGKTAQNQLDAYKRDFKEVVGLAAGNERVSALITAAQQFSWQAAKAGQNPPHTVAEWEQIENLWSEAINRLKQISAEDVVGYAQAQKLLAIYETNLGQVKVRRQAEAYSVRALATAQREIESLVASIPTDSQNLNRNRVIGQLHSIINQLEKVEKGTTVYLKAQELLLSANNKFKQLQ</sequence>
<comment type="caution">
    <text evidence="2">The sequence shown here is derived from an EMBL/GenBank/DDBJ whole genome shotgun (WGS) entry which is preliminary data.</text>
</comment>
<dbReference type="EMBL" id="LXQD01000303">
    <property type="protein sequence ID" value="RCJ27661.1"/>
    <property type="molecule type" value="Genomic_DNA"/>
</dbReference>
<keyword evidence="1" id="KW-1133">Transmembrane helix</keyword>
<keyword evidence="1" id="KW-0472">Membrane</keyword>
<feature type="transmembrane region" description="Helical" evidence="1">
    <location>
        <begin position="67"/>
        <end position="88"/>
    </location>
</feature>
<reference evidence="2" key="1">
    <citation type="submission" date="2016-04" db="EMBL/GenBank/DDBJ databases">
        <authorList>
            <person name="Tabuchi Yagui T.R."/>
        </authorList>
    </citation>
    <scope>NUCLEOTIDE SEQUENCE [LARGE SCALE GENOMIC DNA]</scope>
    <source>
        <strain evidence="2">NIES-26</strain>
    </source>
</reference>
<proteinExistence type="predicted"/>
<gene>
    <name evidence="2" type="ORF">A6770_25290</name>
</gene>
<dbReference type="AlphaFoldDB" id="A0A367QVB1"/>
<protein>
    <submittedName>
        <fullName evidence="2">Uncharacterized protein</fullName>
    </submittedName>
</protein>
<dbReference type="Proteomes" id="UP000252107">
    <property type="component" value="Unassembled WGS sequence"/>
</dbReference>
<keyword evidence="3" id="KW-1185">Reference proteome</keyword>
<keyword evidence="1" id="KW-0812">Transmembrane</keyword>
<evidence type="ECO:0000313" key="3">
    <source>
        <dbReference type="Proteomes" id="UP000252107"/>
    </source>
</evidence>
<evidence type="ECO:0000256" key="1">
    <source>
        <dbReference type="SAM" id="Phobius"/>
    </source>
</evidence>
<accession>A0A367QVB1</accession>